<name>A0A6I6MPL6_9CAUL</name>
<dbReference type="Pfam" id="PF11164">
    <property type="entry name" value="DUF2948"/>
    <property type="match status" value="1"/>
</dbReference>
<reference evidence="2" key="1">
    <citation type="submission" date="2019-12" db="EMBL/GenBank/DDBJ databases">
        <title>Complete genome of Terracaulis silvestris 0127_4.</title>
        <authorList>
            <person name="Vieira S."/>
            <person name="Riedel T."/>
            <person name="Sproer C."/>
            <person name="Pascual J."/>
            <person name="Boedeker C."/>
            <person name="Overmann J."/>
        </authorList>
    </citation>
    <scope>NUCLEOTIDE SEQUENCE [LARGE SCALE GENOMIC DNA]</scope>
    <source>
        <strain evidence="2">0127_4</strain>
    </source>
</reference>
<dbReference type="RefSeq" id="WP_158765723.1">
    <property type="nucleotide sequence ID" value="NZ_CP047045.1"/>
</dbReference>
<keyword evidence="2" id="KW-1185">Reference proteome</keyword>
<evidence type="ECO:0000313" key="1">
    <source>
        <dbReference type="EMBL" id="QGZ94814.1"/>
    </source>
</evidence>
<dbReference type="KEGG" id="tsv:DSM104635_01646"/>
<dbReference type="InterPro" id="IPR021335">
    <property type="entry name" value="DUF2948"/>
</dbReference>
<dbReference type="AlphaFoldDB" id="A0A6I6MPL6"/>
<sequence>MSGLLKLMAEDAADLEIIGAAVQDALVRVGEINVDKRARRFAMLISRFRWEEAGATGPFERIRAALSFESVLGIKSRKVRLDSKEALASLLSVSFTPAEEPPGGIVRLVLAGGGEIELEVECLDALLMDLGATWQTPRRPDHEKA</sequence>
<proteinExistence type="predicted"/>
<evidence type="ECO:0000313" key="2">
    <source>
        <dbReference type="Proteomes" id="UP000431269"/>
    </source>
</evidence>
<dbReference type="EMBL" id="CP047045">
    <property type="protein sequence ID" value="QGZ94814.1"/>
    <property type="molecule type" value="Genomic_DNA"/>
</dbReference>
<protein>
    <recommendedName>
        <fullName evidence="3">DUF2948 domain-containing protein</fullName>
    </recommendedName>
</protein>
<accession>A0A6I6MPL6</accession>
<gene>
    <name evidence="1" type="ORF">DSM104635_01646</name>
</gene>
<dbReference type="Proteomes" id="UP000431269">
    <property type="component" value="Chromosome"/>
</dbReference>
<organism evidence="1 2">
    <name type="scientific">Terricaulis silvestris</name>
    <dbReference type="NCBI Taxonomy" id="2686094"/>
    <lineage>
        <taxon>Bacteria</taxon>
        <taxon>Pseudomonadati</taxon>
        <taxon>Pseudomonadota</taxon>
        <taxon>Alphaproteobacteria</taxon>
        <taxon>Caulobacterales</taxon>
        <taxon>Caulobacteraceae</taxon>
        <taxon>Terricaulis</taxon>
    </lineage>
</organism>
<evidence type="ECO:0008006" key="3">
    <source>
        <dbReference type="Google" id="ProtNLM"/>
    </source>
</evidence>